<dbReference type="Pfam" id="PF01894">
    <property type="entry name" value="YjbQ"/>
    <property type="match status" value="1"/>
</dbReference>
<comment type="caution">
    <text evidence="2">The sequence shown here is derived from an EMBL/GenBank/DDBJ whole genome shotgun (WGS) entry which is preliminary data.</text>
</comment>
<dbReference type="OrthoDB" id="9801725at2"/>
<protein>
    <submittedName>
        <fullName evidence="2">Secondary thiamine-phosphate synthase enzyme</fullName>
    </submittedName>
</protein>
<dbReference type="InterPro" id="IPR001602">
    <property type="entry name" value="UPF0047_YjbQ-like"/>
</dbReference>
<gene>
    <name evidence="2" type="ORF">DFR64_2915</name>
</gene>
<dbReference type="Gene3D" id="2.60.120.460">
    <property type="entry name" value="YjbQ-like"/>
    <property type="match status" value="1"/>
</dbReference>
<dbReference type="InterPro" id="IPR035917">
    <property type="entry name" value="YjbQ-like_sf"/>
</dbReference>
<evidence type="ECO:0000256" key="1">
    <source>
        <dbReference type="ARBA" id="ARBA00005534"/>
    </source>
</evidence>
<dbReference type="PIRSF" id="PIRSF004681">
    <property type="entry name" value="UCP004681"/>
    <property type="match status" value="1"/>
</dbReference>
<dbReference type="SUPFAM" id="SSF111038">
    <property type="entry name" value="YjbQ-like"/>
    <property type="match status" value="1"/>
</dbReference>
<dbReference type="AlphaFoldDB" id="A0A347ZWT7"/>
<evidence type="ECO:0000313" key="3">
    <source>
        <dbReference type="Proteomes" id="UP000256388"/>
    </source>
</evidence>
<accession>A0A347ZWT7</accession>
<dbReference type="PANTHER" id="PTHR30615">
    <property type="entry name" value="UNCHARACTERIZED PROTEIN YJBQ-RELATED"/>
    <property type="match status" value="1"/>
</dbReference>
<reference evidence="2 3" key="1">
    <citation type="submission" date="2018-08" db="EMBL/GenBank/DDBJ databases">
        <title>Genomic Encyclopedia of Type Strains, Phase IV (KMG-IV): sequencing the most valuable type-strain genomes for metagenomic binning, comparative biology and taxonomic classification.</title>
        <authorList>
            <person name="Goeker M."/>
        </authorList>
    </citation>
    <scope>NUCLEOTIDE SEQUENCE [LARGE SCALE GENOMIC DNA]</scope>
    <source>
        <strain evidence="2 3">DSM 23923</strain>
    </source>
</reference>
<dbReference type="EMBL" id="QUMS01000005">
    <property type="protein sequence ID" value="REG05511.1"/>
    <property type="molecule type" value="Genomic_DNA"/>
</dbReference>
<dbReference type="PANTHER" id="PTHR30615:SF8">
    <property type="entry name" value="UPF0047 PROTEIN C4A8.02C"/>
    <property type="match status" value="1"/>
</dbReference>
<dbReference type="RefSeq" id="WP_116226169.1">
    <property type="nucleotide sequence ID" value="NZ_AP018437.1"/>
</dbReference>
<name>A0A347ZWT7_9CHLR</name>
<keyword evidence="3" id="KW-1185">Reference proteome</keyword>
<sequence>MSVYHEAVKVQSNLVPTFHDVTNDAQEALKKSGVKNGILVVFSQHTTCSVMLQEEAHDENFWGIKSLMQDLLNVLSKIVPTCTSEGQYLHPGPMHIADATRRNELPSWSLNTDAHLRSIIMGRSESIPIIDGKLELGEFGRIYFADFDQVRARERNVHFQIVGE</sequence>
<dbReference type="NCBIfam" id="TIGR00149">
    <property type="entry name" value="TIGR00149_YjbQ"/>
    <property type="match status" value="1"/>
</dbReference>
<evidence type="ECO:0000313" key="2">
    <source>
        <dbReference type="EMBL" id="REG05511.1"/>
    </source>
</evidence>
<organism evidence="2 3">
    <name type="scientific">Pelolinea submarina</name>
    <dbReference type="NCBI Taxonomy" id="913107"/>
    <lineage>
        <taxon>Bacteria</taxon>
        <taxon>Bacillati</taxon>
        <taxon>Chloroflexota</taxon>
        <taxon>Anaerolineae</taxon>
        <taxon>Anaerolineales</taxon>
        <taxon>Anaerolineaceae</taxon>
        <taxon>Pelolinea</taxon>
    </lineage>
</organism>
<proteinExistence type="inferred from homology"/>
<comment type="similarity">
    <text evidence="1">Belongs to the UPF0047 family.</text>
</comment>
<dbReference type="Proteomes" id="UP000256388">
    <property type="component" value="Unassembled WGS sequence"/>
</dbReference>